<dbReference type="PANTHER" id="PTHR43124:SF3">
    <property type="entry name" value="CHLORAMPHENICOL EFFLUX PUMP RV0191"/>
    <property type="match status" value="1"/>
</dbReference>
<proteinExistence type="inferred from homology"/>
<evidence type="ECO:0000256" key="1">
    <source>
        <dbReference type="ARBA" id="ARBA00004651"/>
    </source>
</evidence>
<dbReference type="InterPro" id="IPR020846">
    <property type="entry name" value="MFS_dom"/>
</dbReference>
<dbReference type="AlphaFoldDB" id="A0A545UFW9"/>
<feature type="transmembrane region" description="Helical" evidence="8">
    <location>
        <begin position="93"/>
        <end position="115"/>
    </location>
</feature>
<evidence type="ECO:0000256" key="8">
    <source>
        <dbReference type="RuleBase" id="RU365088"/>
    </source>
</evidence>
<feature type="transmembrane region" description="Helical" evidence="8">
    <location>
        <begin position="245"/>
        <end position="265"/>
    </location>
</feature>
<keyword evidence="5 8" id="KW-0812">Transmembrane</keyword>
<gene>
    <name evidence="10" type="ORF">FLL46_07540</name>
</gene>
<comment type="caution">
    <text evidence="10">The sequence shown here is derived from an EMBL/GenBank/DDBJ whole genome shotgun (WGS) entry which is preliminary data.</text>
</comment>
<feature type="transmembrane region" description="Helical" evidence="8">
    <location>
        <begin position="277"/>
        <end position="294"/>
    </location>
</feature>
<feature type="transmembrane region" description="Helical" evidence="8">
    <location>
        <begin position="335"/>
        <end position="356"/>
    </location>
</feature>
<keyword evidence="6 8" id="KW-1133">Transmembrane helix</keyword>
<feature type="transmembrane region" description="Helical" evidence="8">
    <location>
        <begin position="209"/>
        <end position="233"/>
    </location>
</feature>
<feature type="transmembrane region" description="Helical" evidence="8">
    <location>
        <begin position="43"/>
        <end position="61"/>
    </location>
</feature>
<dbReference type="OrthoDB" id="9814303at2"/>
<evidence type="ECO:0000256" key="2">
    <source>
        <dbReference type="ARBA" id="ARBA00006236"/>
    </source>
</evidence>
<dbReference type="GO" id="GO:0042910">
    <property type="term" value="F:xenobiotic transmembrane transporter activity"/>
    <property type="evidence" value="ECO:0007669"/>
    <property type="project" value="InterPro"/>
</dbReference>
<dbReference type="InterPro" id="IPR011701">
    <property type="entry name" value="MFS"/>
</dbReference>
<evidence type="ECO:0000256" key="4">
    <source>
        <dbReference type="ARBA" id="ARBA00022475"/>
    </source>
</evidence>
<reference evidence="10 11" key="1">
    <citation type="submission" date="2019-07" db="EMBL/GenBank/DDBJ databases">
        <title>Draft genome for Aliikangiella sp. M105.</title>
        <authorList>
            <person name="Wang G."/>
        </authorList>
    </citation>
    <scope>NUCLEOTIDE SEQUENCE [LARGE SCALE GENOMIC DNA]</scope>
    <source>
        <strain evidence="10 11">M105</strain>
    </source>
</reference>
<dbReference type="GO" id="GO:1990961">
    <property type="term" value="P:xenobiotic detoxification by transmembrane export across the plasma membrane"/>
    <property type="evidence" value="ECO:0007669"/>
    <property type="project" value="InterPro"/>
</dbReference>
<accession>A0A545UFW9</accession>
<keyword evidence="3 8" id="KW-0813">Transport</keyword>
<feature type="transmembrane region" description="Helical" evidence="8">
    <location>
        <begin position="156"/>
        <end position="176"/>
    </location>
</feature>
<feature type="transmembrane region" description="Helical" evidence="8">
    <location>
        <begin position="362"/>
        <end position="383"/>
    </location>
</feature>
<evidence type="ECO:0000313" key="11">
    <source>
        <dbReference type="Proteomes" id="UP000315439"/>
    </source>
</evidence>
<dbReference type="GO" id="GO:0005886">
    <property type="term" value="C:plasma membrane"/>
    <property type="evidence" value="ECO:0007669"/>
    <property type="project" value="UniProtKB-SubCell"/>
</dbReference>
<dbReference type="Gene3D" id="1.20.1720.10">
    <property type="entry name" value="Multidrug resistance protein D"/>
    <property type="match status" value="1"/>
</dbReference>
<dbReference type="InterPro" id="IPR036259">
    <property type="entry name" value="MFS_trans_sf"/>
</dbReference>
<comment type="similarity">
    <text evidence="2 8">Belongs to the major facilitator superfamily. Bcr/CmlA family.</text>
</comment>
<evidence type="ECO:0000256" key="3">
    <source>
        <dbReference type="ARBA" id="ARBA00022448"/>
    </source>
</evidence>
<feature type="transmembrane region" description="Helical" evidence="8">
    <location>
        <begin position="300"/>
        <end position="323"/>
    </location>
</feature>
<feature type="domain" description="Major facilitator superfamily (MFS) profile" evidence="9">
    <location>
        <begin position="1"/>
        <end position="387"/>
    </location>
</feature>
<keyword evidence="4" id="KW-1003">Cell membrane</keyword>
<dbReference type="RefSeq" id="WP_142892878.1">
    <property type="nucleotide sequence ID" value="NZ_ML660162.1"/>
</dbReference>
<keyword evidence="8" id="KW-0997">Cell inner membrane</keyword>
<dbReference type="SUPFAM" id="SSF103473">
    <property type="entry name" value="MFS general substrate transporter"/>
    <property type="match status" value="1"/>
</dbReference>
<dbReference type="PROSITE" id="PS50850">
    <property type="entry name" value="MFS"/>
    <property type="match status" value="1"/>
</dbReference>
<dbReference type="NCBIfam" id="TIGR00710">
    <property type="entry name" value="efflux_Bcr_CflA"/>
    <property type="match status" value="1"/>
</dbReference>
<dbReference type="EMBL" id="VIKS01000004">
    <property type="protein sequence ID" value="TQV88370.1"/>
    <property type="molecule type" value="Genomic_DNA"/>
</dbReference>
<dbReference type="InterPro" id="IPR050189">
    <property type="entry name" value="MFS_Efflux_Transporters"/>
</dbReference>
<dbReference type="Pfam" id="PF07690">
    <property type="entry name" value="MFS_1"/>
    <property type="match status" value="1"/>
</dbReference>
<evidence type="ECO:0000259" key="9">
    <source>
        <dbReference type="PROSITE" id="PS50850"/>
    </source>
</evidence>
<feature type="transmembrane region" description="Helical" evidence="8">
    <location>
        <begin position="68"/>
        <end position="87"/>
    </location>
</feature>
<protein>
    <recommendedName>
        <fullName evidence="8">Bcr/CflA family efflux transporter</fullName>
    </recommendedName>
</protein>
<comment type="subcellular location">
    <subcellularLocation>
        <location evidence="8">Cell inner membrane</location>
        <topology evidence="8">Multi-pass membrane protein</topology>
    </subcellularLocation>
    <subcellularLocation>
        <location evidence="1">Cell membrane</location>
        <topology evidence="1">Multi-pass membrane protein</topology>
    </subcellularLocation>
</comment>
<dbReference type="CDD" id="cd17320">
    <property type="entry name" value="MFS_MdfA_MDR_like"/>
    <property type="match status" value="1"/>
</dbReference>
<sequence>MRYLPLFAAIFAITPLAIDLYLPAMLQIADSLNTDIRAIQNSLSIYLAGYAGGMFLFGPLADRIGRRPLLIAGLFGFVTFTVLLVFVQQVELFLIFRLLQAVSGGAATVVIPGAIRQLFGKDTAKGLSYVSMIMMVAPMVAPALGSYLMLLDDWRLIFQFLGVYGAIMLIVASIFFPKLEAARNDGKNAPSVSFINSYRLVLSNKLTQGYLAVSMLASFVFFTYITSVSFLYIQVLGFSEAQFSWLFGANVGGLILASFINTRLVPRFGSPKILKNSVIVVALLAGLFFAAVIAQVNVMIIVSLLLMVSTIMIISANSDAIILQQFSQQTGTATAVIGTLRFGSGALGGPLLALFFDGTANPVAYLIVTAVSVMVVCFLAHYYRSKPAELVTA</sequence>
<keyword evidence="7 8" id="KW-0472">Membrane</keyword>
<dbReference type="PANTHER" id="PTHR43124">
    <property type="entry name" value="PURINE EFFLUX PUMP PBUE"/>
    <property type="match status" value="1"/>
</dbReference>
<dbReference type="InterPro" id="IPR004812">
    <property type="entry name" value="Efflux_drug-R_Bcr/CmlA"/>
</dbReference>
<evidence type="ECO:0000256" key="5">
    <source>
        <dbReference type="ARBA" id="ARBA00022692"/>
    </source>
</evidence>
<dbReference type="Proteomes" id="UP000315439">
    <property type="component" value="Unassembled WGS sequence"/>
</dbReference>
<keyword evidence="11" id="KW-1185">Reference proteome</keyword>
<evidence type="ECO:0000313" key="10">
    <source>
        <dbReference type="EMBL" id="TQV88370.1"/>
    </source>
</evidence>
<evidence type="ECO:0000256" key="7">
    <source>
        <dbReference type="ARBA" id="ARBA00023136"/>
    </source>
</evidence>
<feature type="transmembrane region" description="Helical" evidence="8">
    <location>
        <begin position="127"/>
        <end position="150"/>
    </location>
</feature>
<evidence type="ECO:0000256" key="6">
    <source>
        <dbReference type="ARBA" id="ARBA00022989"/>
    </source>
</evidence>
<organism evidence="10 11">
    <name type="scientific">Aliikangiella coralliicola</name>
    <dbReference type="NCBI Taxonomy" id="2592383"/>
    <lineage>
        <taxon>Bacteria</taxon>
        <taxon>Pseudomonadati</taxon>
        <taxon>Pseudomonadota</taxon>
        <taxon>Gammaproteobacteria</taxon>
        <taxon>Oceanospirillales</taxon>
        <taxon>Pleioneaceae</taxon>
        <taxon>Aliikangiella</taxon>
    </lineage>
</organism>
<name>A0A545UFW9_9GAMM</name>
<comment type="caution">
    <text evidence="8">Lacks conserved residue(s) required for the propagation of feature annotation.</text>
</comment>